<keyword evidence="4" id="KW-0862">Zinc</keyword>
<feature type="domain" description="JAB" evidence="6">
    <location>
        <begin position="9"/>
        <end position="118"/>
    </location>
</feature>
<gene>
    <name evidence="7" type="ORF">J3P46_17490</name>
</gene>
<evidence type="ECO:0000313" key="8">
    <source>
        <dbReference type="Proteomes" id="UP000662821"/>
    </source>
</evidence>
<evidence type="ECO:0000256" key="3">
    <source>
        <dbReference type="ARBA" id="ARBA00022801"/>
    </source>
</evidence>
<dbReference type="GO" id="GO:0008237">
    <property type="term" value="F:metallopeptidase activity"/>
    <property type="evidence" value="ECO:0007669"/>
    <property type="project" value="UniProtKB-KW"/>
</dbReference>
<dbReference type="InterPro" id="IPR028090">
    <property type="entry name" value="JAB_dom_prok"/>
</dbReference>
<dbReference type="RefSeq" id="WP_208672412.1">
    <property type="nucleotide sequence ID" value="NZ_CP071520.1"/>
</dbReference>
<keyword evidence="2" id="KW-0479">Metal-binding</keyword>
<protein>
    <submittedName>
        <fullName evidence="7">Mov34/MPN/PAD-1 family protein</fullName>
    </submittedName>
</protein>
<name>A0AAJ4T3W1_9BURK</name>
<evidence type="ECO:0000259" key="6">
    <source>
        <dbReference type="Pfam" id="PF14464"/>
    </source>
</evidence>
<dbReference type="GO" id="GO:0006508">
    <property type="term" value="P:proteolysis"/>
    <property type="evidence" value="ECO:0007669"/>
    <property type="project" value="UniProtKB-KW"/>
</dbReference>
<dbReference type="Gene3D" id="3.40.140.10">
    <property type="entry name" value="Cytidine Deaminase, domain 2"/>
    <property type="match status" value="1"/>
</dbReference>
<accession>A0AAJ4T3W1</accession>
<reference evidence="7 8" key="1">
    <citation type="submission" date="2021-03" db="EMBL/GenBank/DDBJ databases">
        <title>Draft genome sequence of Janthinobacterium sp. strain PLB02 isolated from infected primmorphs (Lubomirskia baicalensis).</title>
        <authorList>
            <person name="Chernogor L.I."/>
            <person name="Belikov S.I."/>
            <person name="Petrushin I.S."/>
        </authorList>
    </citation>
    <scope>NUCLEOTIDE SEQUENCE [LARGE SCALE GENOMIC DNA]</scope>
    <source>
        <strain evidence="7 8">PLB02</strain>
    </source>
</reference>
<keyword evidence="3" id="KW-0378">Hydrolase</keyword>
<organism evidence="7 8">
    <name type="scientific">Janthinobacterium lividum</name>
    <dbReference type="NCBI Taxonomy" id="29581"/>
    <lineage>
        <taxon>Bacteria</taxon>
        <taxon>Pseudomonadati</taxon>
        <taxon>Pseudomonadota</taxon>
        <taxon>Betaproteobacteria</taxon>
        <taxon>Burkholderiales</taxon>
        <taxon>Oxalobacteraceae</taxon>
        <taxon>Janthinobacterium</taxon>
    </lineage>
</organism>
<dbReference type="EMBL" id="CP071520">
    <property type="protein sequence ID" value="QSX94517.1"/>
    <property type="molecule type" value="Genomic_DNA"/>
</dbReference>
<evidence type="ECO:0000256" key="5">
    <source>
        <dbReference type="ARBA" id="ARBA00023049"/>
    </source>
</evidence>
<keyword evidence="1" id="KW-0645">Protease</keyword>
<evidence type="ECO:0000256" key="2">
    <source>
        <dbReference type="ARBA" id="ARBA00022723"/>
    </source>
</evidence>
<dbReference type="SUPFAM" id="SSF102712">
    <property type="entry name" value="JAB1/MPN domain"/>
    <property type="match status" value="1"/>
</dbReference>
<dbReference type="GO" id="GO:0046872">
    <property type="term" value="F:metal ion binding"/>
    <property type="evidence" value="ECO:0007669"/>
    <property type="project" value="UniProtKB-KW"/>
</dbReference>
<evidence type="ECO:0000256" key="1">
    <source>
        <dbReference type="ARBA" id="ARBA00022670"/>
    </source>
</evidence>
<evidence type="ECO:0000256" key="4">
    <source>
        <dbReference type="ARBA" id="ARBA00022833"/>
    </source>
</evidence>
<proteinExistence type="predicted"/>
<evidence type="ECO:0000313" key="7">
    <source>
        <dbReference type="EMBL" id="QSX94517.1"/>
    </source>
</evidence>
<dbReference type="Pfam" id="PF14464">
    <property type="entry name" value="Prok-JAB"/>
    <property type="match status" value="1"/>
</dbReference>
<keyword evidence="5" id="KW-0482">Metalloprotease</keyword>
<sequence>MIEVTLSAKCARKLKKELHAAGRNEIGGVLAAEQIADGKFLVRALSVQRDGTPTSFTRDPSQHRKFIRRFHLLTGFQPQRFNYMGEWHSHPSFLALPSRPDILQMHAEINEPEQTASFLVLMIVKLGHDASLVGSTHAFRRGHNAVRVSLKAEPGTTIREEGVISAPGPIRVLRRFSG</sequence>
<dbReference type="AlphaFoldDB" id="A0AAJ4T3W1"/>
<dbReference type="Proteomes" id="UP000662821">
    <property type="component" value="Chromosome"/>
</dbReference>